<evidence type="ECO:0000313" key="1">
    <source>
        <dbReference type="EMBL" id="QDV35044.1"/>
    </source>
</evidence>
<name>A0A518H2J4_9BACT</name>
<dbReference type="EMBL" id="CP036426">
    <property type="protein sequence ID" value="QDV35044.1"/>
    <property type="molecule type" value="Genomic_DNA"/>
</dbReference>
<dbReference type="AlphaFoldDB" id="A0A518H2J4"/>
<dbReference type="RefSeq" id="WP_145270366.1">
    <property type="nucleotide sequence ID" value="NZ_CP036426.1"/>
</dbReference>
<protein>
    <submittedName>
        <fullName evidence="1">Uncharacterized protein</fullName>
    </submittedName>
</protein>
<organism evidence="1 2">
    <name type="scientific">Tautonia plasticadhaerens</name>
    <dbReference type="NCBI Taxonomy" id="2527974"/>
    <lineage>
        <taxon>Bacteria</taxon>
        <taxon>Pseudomonadati</taxon>
        <taxon>Planctomycetota</taxon>
        <taxon>Planctomycetia</taxon>
        <taxon>Isosphaerales</taxon>
        <taxon>Isosphaeraceae</taxon>
        <taxon>Tautonia</taxon>
    </lineage>
</organism>
<accession>A0A518H2J4</accession>
<sequence>MSHPEPSASIGPEPVAPQRTQEVIATLNVAAAELVSRIVRAERDVHDQRNAAFRAMNQAALLSDDVQRLRVALVTAHRLIEAAQELSPSGPLREELTRGIALLEDVLADSSASREC</sequence>
<reference evidence="1 2" key="1">
    <citation type="submission" date="2019-02" db="EMBL/GenBank/DDBJ databases">
        <title>Deep-cultivation of Planctomycetes and their phenomic and genomic characterization uncovers novel biology.</title>
        <authorList>
            <person name="Wiegand S."/>
            <person name="Jogler M."/>
            <person name="Boedeker C."/>
            <person name="Pinto D."/>
            <person name="Vollmers J."/>
            <person name="Rivas-Marin E."/>
            <person name="Kohn T."/>
            <person name="Peeters S.H."/>
            <person name="Heuer A."/>
            <person name="Rast P."/>
            <person name="Oberbeckmann S."/>
            <person name="Bunk B."/>
            <person name="Jeske O."/>
            <person name="Meyerdierks A."/>
            <person name="Storesund J.E."/>
            <person name="Kallscheuer N."/>
            <person name="Luecker S."/>
            <person name="Lage O.M."/>
            <person name="Pohl T."/>
            <person name="Merkel B.J."/>
            <person name="Hornburger P."/>
            <person name="Mueller R.-W."/>
            <person name="Bruemmer F."/>
            <person name="Labrenz M."/>
            <person name="Spormann A.M."/>
            <person name="Op den Camp H."/>
            <person name="Overmann J."/>
            <person name="Amann R."/>
            <person name="Jetten M.S.M."/>
            <person name="Mascher T."/>
            <person name="Medema M.H."/>
            <person name="Devos D.P."/>
            <person name="Kaster A.-K."/>
            <person name="Ovreas L."/>
            <person name="Rohde M."/>
            <person name="Galperin M.Y."/>
            <person name="Jogler C."/>
        </authorList>
    </citation>
    <scope>NUCLEOTIDE SEQUENCE [LARGE SCALE GENOMIC DNA]</scope>
    <source>
        <strain evidence="1 2">ElP</strain>
    </source>
</reference>
<dbReference type="OrthoDB" id="9865009at2"/>
<dbReference type="Proteomes" id="UP000317835">
    <property type="component" value="Chromosome"/>
</dbReference>
<keyword evidence="2" id="KW-1185">Reference proteome</keyword>
<gene>
    <name evidence="1" type="ORF">ElP_29430</name>
</gene>
<dbReference type="KEGG" id="tpla:ElP_29430"/>
<evidence type="ECO:0000313" key="2">
    <source>
        <dbReference type="Proteomes" id="UP000317835"/>
    </source>
</evidence>
<proteinExistence type="predicted"/>